<protein>
    <recommendedName>
        <fullName evidence="3">Competence protein ComG</fullName>
    </recommendedName>
</protein>
<proteinExistence type="predicted"/>
<name>A0A511V867_9BACL</name>
<dbReference type="RefSeq" id="WP_146810259.1">
    <property type="nucleotide sequence ID" value="NZ_BJXX01000109.1"/>
</dbReference>
<dbReference type="OrthoDB" id="2680011at2"/>
<reference evidence="1 2" key="1">
    <citation type="submission" date="2019-07" db="EMBL/GenBank/DDBJ databases">
        <title>Whole genome shotgun sequence of Aneurinibacillus danicus NBRC 102444.</title>
        <authorList>
            <person name="Hosoyama A."/>
            <person name="Uohara A."/>
            <person name="Ohji S."/>
            <person name="Ichikawa N."/>
        </authorList>
    </citation>
    <scope>NUCLEOTIDE SEQUENCE [LARGE SCALE GENOMIC DNA]</scope>
    <source>
        <strain evidence="1 2">NBRC 102444</strain>
    </source>
</reference>
<sequence length="141" mass="16232">MEALLSSVILCTVLLSVLFCFTGAQRHFTYAKEIAELEAEARGLFSYMETEMRQCKRFERVGDKLFLTHLSGMNITYQKVGEQIIRRVNMEGYIIIGRYVRVFQVEAEAGGCRFYVELKKGKATWRGSRFLGKRVELAEAK</sequence>
<dbReference type="Pfam" id="PF15980">
    <property type="entry name" value="ComGF"/>
    <property type="match status" value="1"/>
</dbReference>
<keyword evidence="2" id="KW-1185">Reference proteome</keyword>
<organism evidence="1 2">
    <name type="scientific">Aneurinibacillus danicus</name>
    <dbReference type="NCBI Taxonomy" id="267746"/>
    <lineage>
        <taxon>Bacteria</taxon>
        <taxon>Bacillati</taxon>
        <taxon>Bacillota</taxon>
        <taxon>Bacilli</taxon>
        <taxon>Bacillales</taxon>
        <taxon>Paenibacillaceae</taxon>
        <taxon>Aneurinibacillus group</taxon>
        <taxon>Aneurinibacillus</taxon>
    </lineage>
</organism>
<dbReference type="Proteomes" id="UP000321157">
    <property type="component" value="Unassembled WGS sequence"/>
</dbReference>
<dbReference type="EMBL" id="BJXX01000109">
    <property type="protein sequence ID" value="GEN35009.1"/>
    <property type="molecule type" value="Genomic_DNA"/>
</dbReference>
<comment type="caution">
    <text evidence="1">The sequence shown here is derived from an EMBL/GenBank/DDBJ whole genome shotgun (WGS) entry which is preliminary data.</text>
</comment>
<evidence type="ECO:0000313" key="1">
    <source>
        <dbReference type="EMBL" id="GEN35009.1"/>
    </source>
</evidence>
<dbReference type="InterPro" id="IPR016977">
    <property type="entry name" value="ComGF"/>
</dbReference>
<evidence type="ECO:0000313" key="2">
    <source>
        <dbReference type="Proteomes" id="UP000321157"/>
    </source>
</evidence>
<gene>
    <name evidence="1" type="ORF">ADA01nite_24690</name>
</gene>
<dbReference type="AlphaFoldDB" id="A0A511V867"/>
<evidence type="ECO:0008006" key="3">
    <source>
        <dbReference type="Google" id="ProtNLM"/>
    </source>
</evidence>
<accession>A0A511V867</accession>